<evidence type="ECO:0000313" key="1">
    <source>
        <dbReference type="EMBL" id="AAS11993.1"/>
    </source>
</evidence>
<dbReference type="AlphaFoldDB" id="Q73MN2"/>
<evidence type="ECO:0000313" key="2">
    <source>
        <dbReference type="Proteomes" id="UP000008212"/>
    </source>
</evidence>
<evidence type="ECO:0008006" key="3">
    <source>
        <dbReference type="Google" id="ProtNLM"/>
    </source>
</evidence>
<keyword evidence="2" id="KW-1185">Reference proteome</keyword>
<protein>
    <recommendedName>
        <fullName evidence="3">Transposase</fullName>
    </recommendedName>
</protein>
<sequence>MLKNTPVFYNCIKFCAFYTNYKDSIINNFIQTANNTVNTGLHKGRPSRAFFQRSFKRQGKFP</sequence>
<dbReference type="HOGENOM" id="CLU_2902977_0_0_12"/>
<dbReference type="PaxDb" id="243275-TDE_1476"/>
<reference evidence="1 2" key="1">
    <citation type="journal article" date="2004" name="Proc. Natl. Acad. Sci. U.S.A.">
        <title>Comparison of the genome of the oral pathogen Treponema denticola with other spirochete genomes.</title>
        <authorList>
            <person name="Seshadri R."/>
            <person name="Myers G.S."/>
            <person name="Tettelin H."/>
            <person name="Eisen J.A."/>
            <person name="Heidelberg J.F."/>
            <person name="Dodson R.J."/>
            <person name="Davidsen T.M."/>
            <person name="DeBoy R.T."/>
            <person name="Fouts D.E."/>
            <person name="Haft D.H."/>
            <person name="Selengut J."/>
            <person name="Ren Q."/>
            <person name="Brinkac L.M."/>
            <person name="Madupu R."/>
            <person name="Kolonay J."/>
            <person name="Durkin S.A."/>
            <person name="Daugherty S.C."/>
            <person name="Shetty J."/>
            <person name="Shvartsbeyn A."/>
            <person name="Gebregeorgis E."/>
            <person name="Geer K."/>
            <person name="Tsegaye G."/>
            <person name="Malek J."/>
            <person name="Ayodeji B."/>
            <person name="Shatsman S."/>
            <person name="McLeod M.P."/>
            <person name="Smajs D."/>
            <person name="Howell J.K."/>
            <person name="Pal S."/>
            <person name="Amin A."/>
            <person name="Vashisth P."/>
            <person name="McNeill T.Z."/>
            <person name="Xiang Q."/>
            <person name="Sodergren E."/>
            <person name="Baca E."/>
            <person name="Weinstock G.M."/>
            <person name="Norris S.J."/>
            <person name="Fraser C.M."/>
            <person name="Paulsen I.T."/>
        </authorList>
    </citation>
    <scope>NUCLEOTIDE SEQUENCE [LARGE SCALE GENOMIC DNA]</scope>
    <source>
        <strain evidence="2">ATCC 35405 / DSM 14222 / CIP 103919 / JCM 8153 / KCTC 15104</strain>
    </source>
</reference>
<proteinExistence type="predicted"/>
<organism evidence="1 2">
    <name type="scientific">Treponema denticola (strain ATCC 35405 / DSM 14222 / CIP 103919 / JCM 8153 / KCTC 15104)</name>
    <dbReference type="NCBI Taxonomy" id="243275"/>
    <lineage>
        <taxon>Bacteria</taxon>
        <taxon>Pseudomonadati</taxon>
        <taxon>Spirochaetota</taxon>
        <taxon>Spirochaetia</taxon>
        <taxon>Spirochaetales</taxon>
        <taxon>Treponemataceae</taxon>
        <taxon>Treponema</taxon>
    </lineage>
</organism>
<accession>Q73MN2</accession>
<dbReference type="EMBL" id="AE017226">
    <property type="protein sequence ID" value="AAS11993.1"/>
    <property type="molecule type" value="Genomic_DNA"/>
</dbReference>
<dbReference type="STRING" id="243275.TDE_1476"/>
<dbReference type="Proteomes" id="UP000008212">
    <property type="component" value="Chromosome"/>
</dbReference>
<gene>
    <name evidence="1" type="ordered locus">TDE_1476</name>
</gene>
<dbReference type="KEGG" id="tde:TDE_1476"/>
<name>Q73MN2_TREDE</name>